<proteinExistence type="inferred from homology"/>
<evidence type="ECO:0000256" key="3">
    <source>
        <dbReference type="ARBA" id="ARBA00011738"/>
    </source>
</evidence>
<dbReference type="SUPFAM" id="SSF53383">
    <property type="entry name" value="PLP-dependent transferases"/>
    <property type="match status" value="1"/>
</dbReference>
<dbReference type="Gene3D" id="3.90.1150.10">
    <property type="entry name" value="Aspartate Aminotransferase, domain 1"/>
    <property type="match status" value="1"/>
</dbReference>
<evidence type="ECO:0000256" key="1">
    <source>
        <dbReference type="ARBA" id="ARBA00001933"/>
    </source>
</evidence>
<dbReference type="EMBL" id="NEXC01000010">
    <property type="protein sequence ID" value="PSN83985.1"/>
    <property type="molecule type" value="Genomic_DNA"/>
</dbReference>
<comment type="subunit">
    <text evidence="3">Homodimer.</text>
</comment>
<dbReference type="Pfam" id="PF00155">
    <property type="entry name" value="Aminotran_1_2"/>
    <property type="match status" value="1"/>
</dbReference>
<comment type="caution">
    <text evidence="9">The sequence shown here is derived from an EMBL/GenBank/DDBJ whole genome shotgun (WGS) entry which is preliminary data.</text>
</comment>
<dbReference type="Proteomes" id="UP000240880">
    <property type="component" value="Unassembled WGS sequence"/>
</dbReference>
<comment type="cofactor">
    <cofactor evidence="1 7">
        <name>pyridoxal 5'-phosphate</name>
        <dbReference type="ChEBI" id="CHEBI:597326"/>
    </cofactor>
</comment>
<dbReference type="EC" id="2.6.1.-" evidence="7"/>
<dbReference type="AlphaFoldDB" id="A0A2R6ACB5"/>
<organism evidence="9 10">
    <name type="scientific">Candidatus Marsarchaeota G1 archaeon OSP_D</name>
    <dbReference type="NCBI Taxonomy" id="1978155"/>
    <lineage>
        <taxon>Archaea</taxon>
        <taxon>Candidatus Marsarchaeota</taxon>
        <taxon>Candidatus Marsarchaeota group 1</taxon>
    </lineage>
</organism>
<dbReference type="PROSITE" id="PS00105">
    <property type="entry name" value="AA_TRANSFER_CLASS_1"/>
    <property type="match status" value="1"/>
</dbReference>
<evidence type="ECO:0000256" key="7">
    <source>
        <dbReference type="RuleBase" id="RU000481"/>
    </source>
</evidence>
<evidence type="ECO:0000256" key="4">
    <source>
        <dbReference type="ARBA" id="ARBA00022576"/>
    </source>
</evidence>
<dbReference type="FunFam" id="3.40.640.10:FF:000033">
    <property type="entry name" value="Aspartate aminotransferase"/>
    <property type="match status" value="1"/>
</dbReference>
<dbReference type="InterPro" id="IPR050596">
    <property type="entry name" value="AspAT/PAT-like"/>
</dbReference>
<keyword evidence="6" id="KW-0663">Pyridoxal phosphate</keyword>
<comment type="similarity">
    <text evidence="2 7">Belongs to the class-I pyridoxal-phosphate-dependent aminotransferase family.</text>
</comment>
<keyword evidence="4 7" id="KW-0032">Aminotransferase</keyword>
<feature type="domain" description="Aminotransferase class I/classII large" evidence="8">
    <location>
        <begin position="36"/>
        <end position="385"/>
    </location>
</feature>
<evidence type="ECO:0000259" key="8">
    <source>
        <dbReference type="Pfam" id="PF00155"/>
    </source>
</evidence>
<evidence type="ECO:0000256" key="6">
    <source>
        <dbReference type="ARBA" id="ARBA00022898"/>
    </source>
</evidence>
<evidence type="ECO:0000256" key="5">
    <source>
        <dbReference type="ARBA" id="ARBA00022679"/>
    </source>
</evidence>
<name>A0A2R6ACB5_9ARCH</name>
<dbReference type="InterPro" id="IPR015421">
    <property type="entry name" value="PyrdxlP-dep_Trfase_major"/>
</dbReference>
<sequence>MLMLKEKWLSTSAKSVPTYAITEIARFARKYEEKGLIYLNIGEPDFDTPENIKEAAIRAIKEGKTHYTTDIGIAELREAISQKLRRVNSVDYSPEDITVVSGSQEGIAVLSQTILDPGDEVIMSDPYYPSYYQNVLLRGAKPVFVKLSPENGFEMKAEEIRKLVTPKTKAIIIVSPNNPTGGVQSHEELKQIAEIANEHDLLVISDEIYEYIVYEDAKHYSIASLPGMNERTILQNGFSKAYAMTGWRIGYVATPPSITPKFQEIHRASVICPPSISQYAALEALKGPQDFVKRMVDEFKKRREFVVKRIREMSEVKVSEPKGAFYVFPDFGYYTCDDEKFAKELIREAGVVTVHGSAFGPSGKAHIRISFAASMEKLEEGLNRIDAYLRTLKANH</sequence>
<dbReference type="PANTHER" id="PTHR46383">
    <property type="entry name" value="ASPARTATE AMINOTRANSFERASE"/>
    <property type="match status" value="1"/>
</dbReference>
<accession>A0A2R6ACB5</accession>
<dbReference type="InterPro" id="IPR015424">
    <property type="entry name" value="PyrdxlP-dep_Trfase"/>
</dbReference>
<dbReference type="GO" id="GO:0008483">
    <property type="term" value="F:transaminase activity"/>
    <property type="evidence" value="ECO:0007669"/>
    <property type="project" value="UniProtKB-KW"/>
</dbReference>
<dbReference type="GO" id="GO:0006520">
    <property type="term" value="P:amino acid metabolic process"/>
    <property type="evidence" value="ECO:0007669"/>
    <property type="project" value="InterPro"/>
</dbReference>
<keyword evidence="5 7" id="KW-0808">Transferase</keyword>
<dbReference type="Gene3D" id="3.40.640.10">
    <property type="entry name" value="Type I PLP-dependent aspartate aminotransferase-like (Major domain)"/>
    <property type="match status" value="1"/>
</dbReference>
<evidence type="ECO:0000313" key="9">
    <source>
        <dbReference type="EMBL" id="PSN83985.1"/>
    </source>
</evidence>
<dbReference type="InterPro" id="IPR004839">
    <property type="entry name" value="Aminotransferase_I/II_large"/>
</dbReference>
<dbReference type="InterPro" id="IPR004838">
    <property type="entry name" value="NHTrfase_class1_PyrdxlP-BS"/>
</dbReference>
<dbReference type="CDD" id="cd00609">
    <property type="entry name" value="AAT_like"/>
    <property type="match status" value="1"/>
</dbReference>
<reference evidence="9 10" key="1">
    <citation type="submission" date="2017-04" db="EMBL/GenBank/DDBJ databases">
        <title>Novel microbial lineages endemic to geothermal iron-oxide mats fill important gaps in the evolutionary history of Archaea.</title>
        <authorList>
            <person name="Jay Z.J."/>
            <person name="Beam J.P."/>
            <person name="Dlakic M."/>
            <person name="Rusch D.B."/>
            <person name="Kozubal M.A."/>
            <person name="Inskeep W.P."/>
        </authorList>
    </citation>
    <scope>NUCLEOTIDE SEQUENCE [LARGE SCALE GENOMIC DNA]</scope>
    <source>
        <strain evidence="9">OSP_D</strain>
    </source>
</reference>
<dbReference type="PANTHER" id="PTHR46383:SF1">
    <property type="entry name" value="ASPARTATE AMINOTRANSFERASE"/>
    <property type="match status" value="1"/>
</dbReference>
<gene>
    <name evidence="9" type="ORF">B9Q01_02740</name>
</gene>
<evidence type="ECO:0000313" key="10">
    <source>
        <dbReference type="Proteomes" id="UP000240880"/>
    </source>
</evidence>
<protein>
    <recommendedName>
        <fullName evidence="7">Aminotransferase</fullName>
        <ecNumber evidence="7">2.6.1.-</ecNumber>
    </recommendedName>
</protein>
<dbReference type="InterPro" id="IPR015422">
    <property type="entry name" value="PyrdxlP-dep_Trfase_small"/>
</dbReference>
<dbReference type="GO" id="GO:0030170">
    <property type="term" value="F:pyridoxal phosphate binding"/>
    <property type="evidence" value="ECO:0007669"/>
    <property type="project" value="InterPro"/>
</dbReference>
<evidence type="ECO:0000256" key="2">
    <source>
        <dbReference type="ARBA" id="ARBA00007441"/>
    </source>
</evidence>